<evidence type="ECO:0000256" key="2">
    <source>
        <dbReference type="ARBA" id="ARBA00010323"/>
    </source>
</evidence>
<feature type="transmembrane region" description="Helical" evidence="8">
    <location>
        <begin position="49"/>
        <end position="69"/>
    </location>
</feature>
<evidence type="ECO:0000256" key="8">
    <source>
        <dbReference type="SAM" id="Phobius"/>
    </source>
</evidence>
<protein>
    <submittedName>
        <fullName evidence="9">Alginate O-acetyltransferase complex protein AlgI</fullName>
    </submittedName>
</protein>
<dbReference type="PANTHER" id="PTHR13285">
    <property type="entry name" value="ACYLTRANSFERASE"/>
    <property type="match status" value="1"/>
</dbReference>
<dbReference type="AlphaFoldDB" id="A0A841Q8B1"/>
<keyword evidence="7 9" id="KW-0808">Transferase</keyword>
<evidence type="ECO:0000256" key="1">
    <source>
        <dbReference type="ARBA" id="ARBA00004651"/>
    </source>
</evidence>
<dbReference type="GO" id="GO:0042121">
    <property type="term" value="P:alginic acid biosynthetic process"/>
    <property type="evidence" value="ECO:0007669"/>
    <property type="project" value="InterPro"/>
</dbReference>
<keyword evidence="7" id="KW-0012">Acyltransferase</keyword>
<name>A0A841Q8B1_9BACI</name>
<dbReference type="InterPro" id="IPR028362">
    <property type="entry name" value="AlgI"/>
</dbReference>
<accession>A0A841Q8B1</accession>
<feature type="transmembrane region" description="Helical" evidence="8">
    <location>
        <begin position="78"/>
        <end position="96"/>
    </location>
</feature>
<dbReference type="RefSeq" id="WP_174496956.1">
    <property type="nucleotide sequence ID" value="NZ_CADDWK010000010.1"/>
</dbReference>
<evidence type="ECO:0000256" key="7">
    <source>
        <dbReference type="PIRNR" id="PIRNR016636"/>
    </source>
</evidence>
<keyword evidence="4 8" id="KW-0812">Transmembrane</keyword>
<proteinExistence type="inferred from homology"/>
<evidence type="ECO:0000256" key="6">
    <source>
        <dbReference type="ARBA" id="ARBA00023136"/>
    </source>
</evidence>
<feature type="transmembrane region" description="Helical" evidence="8">
    <location>
        <begin position="359"/>
        <end position="375"/>
    </location>
</feature>
<sequence>MVFSSPVFLFVFLPVVLIGYFLIRNRYKNIFLLIASLFFYSWGEPKYVLIMLLSIAINYFFGALVENYIDKKNLAKKIVAVAIIANLGILAFYKYLNFIVENINILIVKIGMEPIYLEPIDLPIGISFFTFQALSYVVDVYRRESRAQKNPLDLALYISLFPQLVAGPIVRYGDVAEQIKNRITQMEDINYGVKRFIIGLGKKVLIANPMGKIADEIFSLSGGDLSSGLAWLGIICYSLQIYYDFSGYSDMAIGLGRIFGFKFLENFNYPYISKSIKEFWRRWHISLSTWFRDYVYIPLGGSKTTRFNTYRNLLIVFIITGFWHGASWNFIIWGLFHGFFLVIERIGFGLVLERVWTPIKYLYTLLIVMIGWVFFRSETLDESINYITTMFNPFKITSNIYNVHYFITNEVLLILIIGIIGATPLLKIMTSKVENYVVSSNDIKYLIIRFFYGFLNPITYILVLIFSIMSLATSTYNPFIYFRF</sequence>
<evidence type="ECO:0000313" key="9">
    <source>
        <dbReference type="EMBL" id="MBB6454563.1"/>
    </source>
</evidence>
<dbReference type="InterPro" id="IPR004299">
    <property type="entry name" value="MBOAT_fam"/>
</dbReference>
<reference evidence="9 10" key="1">
    <citation type="submission" date="2020-08" db="EMBL/GenBank/DDBJ databases">
        <title>Genomic Encyclopedia of Type Strains, Phase IV (KMG-IV): sequencing the most valuable type-strain genomes for metagenomic binning, comparative biology and taxonomic classification.</title>
        <authorList>
            <person name="Goeker M."/>
        </authorList>
    </citation>
    <scope>NUCLEOTIDE SEQUENCE [LARGE SCALE GENOMIC DNA]</scope>
    <source>
        <strain evidence="9 10">DSM 19612</strain>
    </source>
</reference>
<dbReference type="GO" id="GO:0016746">
    <property type="term" value="F:acyltransferase activity"/>
    <property type="evidence" value="ECO:0007669"/>
    <property type="project" value="UniProtKB-KW"/>
</dbReference>
<dbReference type="InterPro" id="IPR051085">
    <property type="entry name" value="MB_O-acyltransferase"/>
</dbReference>
<organism evidence="9 10">
    <name type="scientific">Salirhabdus euzebyi</name>
    <dbReference type="NCBI Taxonomy" id="394506"/>
    <lineage>
        <taxon>Bacteria</taxon>
        <taxon>Bacillati</taxon>
        <taxon>Bacillota</taxon>
        <taxon>Bacilli</taxon>
        <taxon>Bacillales</taxon>
        <taxon>Bacillaceae</taxon>
        <taxon>Salirhabdus</taxon>
    </lineage>
</organism>
<keyword evidence="6 7" id="KW-0472">Membrane</keyword>
<comment type="similarity">
    <text evidence="2 7">Belongs to the membrane-bound acyltransferase family.</text>
</comment>
<evidence type="ECO:0000256" key="4">
    <source>
        <dbReference type="ARBA" id="ARBA00022692"/>
    </source>
</evidence>
<evidence type="ECO:0000313" key="10">
    <source>
        <dbReference type="Proteomes" id="UP000581688"/>
    </source>
</evidence>
<feature type="transmembrane region" description="Helical" evidence="8">
    <location>
        <begin position="6"/>
        <end position="22"/>
    </location>
</feature>
<keyword evidence="5 8" id="KW-1133">Transmembrane helix</keyword>
<dbReference type="InterPro" id="IPR024194">
    <property type="entry name" value="Ac/AlaTfrase_AlgI/DltB"/>
</dbReference>
<dbReference type="EMBL" id="JACHGH010000010">
    <property type="protein sequence ID" value="MBB6454563.1"/>
    <property type="molecule type" value="Genomic_DNA"/>
</dbReference>
<dbReference type="Pfam" id="PF03062">
    <property type="entry name" value="MBOAT"/>
    <property type="match status" value="1"/>
</dbReference>
<dbReference type="PIRSF" id="PIRSF500217">
    <property type="entry name" value="AlgI"/>
    <property type="match status" value="1"/>
</dbReference>
<feature type="transmembrane region" description="Helical" evidence="8">
    <location>
        <begin position="122"/>
        <end position="141"/>
    </location>
</feature>
<gene>
    <name evidence="9" type="ORF">HNQ94_003052</name>
</gene>
<comment type="caution">
    <text evidence="9">The sequence shown here is derived from an EMBL/GenBank/DDBJ whole genome shotgun (WGS) entry which is preliminary data.</text>
</comment>
<comment type="subcellular location">
    <subcellularLocation>
        <location evidence="1">Cell membrane</location>
        <topology evidence="1">Multi-pass membrane protein</topology>
    </subcellularLocation>
</comment>
<evidence type="ECO:0000256" key="3">
    <source>
        <dbReference type="ARBA" id="ARBA00022475"/>
    </source>
</evidence>
<keyword evidence="10" id="KW-1185">Reference proteome</keyword>
<dbReference type="Proteomes" id="UP000581688">
    <property type="component" value="Unassembled WGS sequence"/>
</dbReference>
<feature type="transmembrane region" description="Helical" evidence="8">
    <location>
        <begin position="309"/>
        <end position="326"/>
    </location>
</feature>
<keyword evidence="3 7" id="KW-1003">Cell membrane</keyword>
<evidence type="ECO:0000256" key="5">
    <source>
        <dbReference type="ARBA" id="ARBA00022989"/>
    </source>
</evidence>
<dbReference type="PANTHER" id="PTHR13285:SF18">
    <property type="entry name" value="PROTEIN-CYSTEINE N-PALMITOYLTRANSFERASE RASP"/>
    <property type="match status" value="1"/>
</dbReference>
<feature type="transmembrane region" description="Helical" evidence="8">
    <location>
        <begin position="450"/>
        <end position="472"/>
    </location>
</feature>
<dbReference type="GO" id="GO:0005886">
    <property type="term" value="C:plasma membrane"/>
    <property type="evidence" value="ECO:0007669"/>
    <property type="project" value="UniProtKB-SubCell"/>
</dbReference>
<dbReference type="PIRSF" id="PIRSF016636">
    <property type="entry name" value="AlgI_DltB"/>
    <property type="match status" value="1"/>
</dbReference>